<dbReference type="EMBL" id="BGZK01001677">
    <property type="protein sequence ID" value="GBP84407.1"/>
    <property type="molecule type" value="Genomic_DNA"/>
</dbReference>
<evidence type="ECO:0000313" key="3">
    <source>
        <dbReference type="EMBL" id="GBP84407.1"/>
    </source>
</evidence>
<comment type="caution">
    <text evidence="3">The sequence shown here is derived from an EMBL/GenBank/DDBJ whole genome shotgun (WGS) entry which is preliminary data.</text>
</comment>
<name>A0A4C1ZCR3_EUMVA</name>
<proteinExistence type="predicted"/>
<evidence type="ECO:0000313" key="4">
    <source>
        <dbReference type="Proteomes" id="UP000299102"/>
    </source>
</evidence>
<organism evidence="3 4">
    <name type="scientific">Eumeta variegata</name>
    <name type="common">Bagworm moth</name>
    <name type="synonym">Eumeta japonica</name>
    <dbReference type="NCBI Taxonomy" id="151549"/>
    <lineage>
        <taxon>Eukaryota</taxon>
        <taxon>Metazoa</taxon>
        <taxon>Ecdysozoa</taxon>
        <taxon>Arthropoda</taxon>
        <taxon>Hexapoda</taxon>
        <taxon>Insecta</taxon>
        <taxon>Pterygota</taxon>
        <taxon>Neoptera</taxon>
        <taxon>Endopterygota</taxon>
        <taxon>Lepidoptera</taxon>
        <taxon>Glossata</taxon>
        <taxon>Ditrysia</taxon>
        <taxon>Tineoidea</taxon>
        <taxon>Psychidae</taxon>
        <taxon>Oiketicinae</taxon>
        <taxon>Eumeta</taxon>
    </lineage>
</organism>
<feature type="region of interest" description="Disordered" evidence="1">
    <location>
        <begin position="145"/>
        <end position="211"/>
    </location>
</feature>
<feature type="compositionally biased region" description="Basic and acidic residues" evidence="1">
    <location>
        <begin position="168"/>
        <end position="178"/>
    </location>
</feature>
<evidence type="ECO:0000256" key="2">
    <source>
        <dbReference type="SAM" id="SignalP"/>
    </source>
</evidence>
<sequence>MGLMWSTVLSYAGILEALEFFKNITNGMIPEGDPDFRDLVEYYRSQLELRANSSAPSNDWIDESNHGYLYLIEDDRGKLHSASLKYYGNHPDSTAILFSTKISSFGQDSVESIISNNGKANGDYYTNRSERYPITTKTIVTNTSESFSVGQRSRSPTVSRDGVSDSNRCYDNRSKDNDDRDEQAENEEKLTWRYRPLSPSPTLPEIRFQSYDGDDKGVCDDEFLRSLDGIKFRPLQRNDPSGRRKTFRKRNSSSSTSSRDSRASREEELKMFTSLEEAEFKRIGRDENVPNYRSTPNLVVHSSSSGQQNCDEKTNETFVGNVDNEDSKTKLKDLPKLDSFEEETPAEPSVKENEVIEEEDLDDFWGNSGD</sequence>
<accession>A0A4C1ZCR3</accession>
<keyword evidence="2" id="KW-0732">Signal</keyword>
<dbReference type="OrthoDB" id="7471424at2759"/>
<feature type="signal peptide" evidence="2">
    <location>
        <begin position="1"/>
        <end position="17"/>
    </location>
</feature>
<evidence type="ECO:0000256" key="1">
    <source>
        <dbReference type="SAM" id="MobiDB-lite"/>
    </source>
</evidence>
<feature type="compositionally biased region" description="Basic and acidic residues" evidence="1">
    <location>
        <begin position="325"/>
        <end position="339"/>
    </location>
</feature>
<feature type="compositionally biased region" description="Polar residues" evidence="1">
    <location>
        <begin position="300"/>
        <end position="309"/>
    </location>
</feature>
<feature type="chain" id="PRO_5020027224" evidence="2">
    <location>
        <begin position="18"/>
        <end position="370"/>
    </location>
</feature>
<reference evidence="3 4" key="1">
    <citation type="journal article" date="2019" name="Commun. Biol.">
        <title>The bagworm genome reveals a unique fibroin gene that provides high tensile strength.</title>
        <authorList>
            <person name="Kono N."/>
            <person name="Nakamura H."/>
            <person name="Ohtoshi R."/>
            <person name="Tomita M."/>
            <person name="Numata K."/>
            <person name="Arakawa K."/>
        </authorList>
    </citation>
    <scope>NUCLEOTIDE SEQUENCE [LARGE SCALE GENOMIC DNA]</scope>
</reference>
<protein>
    <submittedName>
        <fullName evidence="3">Uncharacterized protein</fullName>
    </submittedName>
</protein>
<keyword evidence="4" id="KW-1185">Reference proteome</keyword>
<dbReference type="AlphaFoldDB" id="A0A4C1ZCR3"/>
<dbReference type="STRING" id="151549.A0A4C1ZCR3"/>
<gene>
    <name evidence="3" type="ORF">EVAR_47794_1</name>
</gene>
<feature type="region of interest" description="Disordered" evidence="1">
    <location>
        <begin position="233"/>
        <end position="267"/>
    </location>
</feature>
<dbReference type="Proteomes" id="UP000299102">
    <property type="component" value="Unassembled WGS sequence"/>
</dbReference>
<feature type="region of interest" description="Disordered" evidence="1">
    <location>
        <begin position="300"/>
        <end position="370"/>
    </location>
</feature>
<feature type="compositionally biased region" description="Polar residues" evidence="1">
    <location>
        <begin position="145"/>
        <end position="167"/>
    </location>
</feature>